<sequence>MAKSNSKYFIILLIITASLITGVIIWLRRWSIPIDDTIRAVQAALNLGSTSLSNGEVDKCTAYQNREDKFAEEQFSGWDNDSDKLSEFALFGVKLLDFCATYNSSYWDNYQKIVTNMVETLIARLEKVNPKKLEFEKAPWGENRFAFFAHVTRFLAMYEYVGEEDYLKWKCHDQLMLMVPTIGRAMRSIELENEEGMNLLYQAVPRLCSNYMFDREEYQRDLDNPNFIKLKKFMSFERVLQERPTTNGIYRDDSWVINGNVPSYSALLRFYNYHERVYQALGFKTPIREIAKSVLEKLMHPTIKYQPLGLVNNHGEVFNDRSYWGIVPSANGVNIMPFIGLAVFKTDEFLFHIRVQRPQLAAFEIEEYVDVKLGIGALQMRKIYLTNGKYNKIFKWNDLKCQPGMMSLVNEADIDYSGELKLDKNYKIKSIFTRQGDITSCIGRLDDKLVFWYNYYFFSPYRVFVTEVGVVTSKGVQTCFQIDNTFKNDLQFAWKDDEARISCQVTSCKDRRRDDIYAAMTEVTFARNDKFIKYKAKHITLLQWKMMLSNSPDDYEVNLEPKFSFKYNKDKYEVTFDEKGRYYVSKGTTVILGGSSSSNPIDSFTIQITLNPIYGKYKFTRNPKTMMYNPELAQIVVQNSRSNF</sequence>
<name>A0AAV7IQC0_COTGL</name>
<feature type="transmembrane region" description="Helical" evidence="1">
    <location>
        <begin position="7"/>
        <end position="27"/>
    </location>
</feature>
<dbReference type="Proteomes" id="UP000826195">
    <property type="component" value="Unassembled WGS sequence"/>
</dbReference>
<protein>
    <submittedName>
        <fullName evidence="2">Uncharacterized protein</fullName>
    </submittedName>
</protein>
<gene>
    <name evidence="2" type="ORF">KQX54_002807</name>
</gene>
<comment type="caution">
    <text evidence="2">The sequence shown here is derived from an EMBL/GenBank/DDBJ whole genome shotgun (WGS) entry which is preliminary data.</text>
</comment>
<accession>A0AAV7IQC0</accession>
<keyword evidence="1" id="KW-0472">Membrane</keyword>
<dbReference type="EMBL" id="JAHXZJ010000747">
    <property type="protein sequence ID" value="KAH0557290.1"/>
    <property type="molecule type" value="Genomic_DNA"/>
</dbReference>
<evidence type="ECO:0000313" key="2">
    <source>
        <dbReference type="EMBL" id="KAH0557290.1"/>
    </source>
</evidence>
<proteinExistence type="predicted"/>
<keyword evidence="1" id="KW-0812">Transmembrane</keyword>
<keyword evidence="3" id="KW-1185">Reference proteome</keyword>
<dbReference type="Gene3D" id="1.50.10.100">
    <property type="entry name" value="Chondroitin AC/alginate lyase"/>
    <property type="match status" value="1"/>
</dbReference>
<keyword evidence="1" id="KW-1133">Transmembrane helix</keyword>
<reference evidence="2 3" key="1">
    <citation type="journal article" date="2021" name="J. Hered.">
        <title>A chromosome-level genome assembly of the parasitoid wasp, Cotesia glomerata (Hymenoptera: Braconidae).</title>
        <authorList>
            <person name="Pinto B.J."/>
            <person name="Weis J.J."/>
            <person name="Gamble T."/>
            <person name="Ode P.J."/>
            <person name="Paul R."/>
            <person name="Zaspel J.M."/>
        </authorList>
    </citation>
    <scope>NUCLEOTIDE SEQUENCE [LARGE SCALE GENOMIC DNA]</scope>
    <source>
        <strain evidence="2">CgM1</strain>
    </source>
</reference>
<evidence type="ECO:0000256" key="1">
    <source>
        <dbReference type="SAM" id="Phobius"/>
    </source>
</evidence>
<evidence type="ECO:0000313" key="3">
    <source>
        <dbReference type="Proteomes" id="UP000826195"/>
    </source>
</evidence>
<organism evidence="2 3">
    <name type="scientific">Cotesia glomerata</name>
    <name type="common">Lepidopteran parasitic wasp</name>
    <name type="synonym">Apanteles glomeratus</name>
    <dbReference type="NCBI Taxonomy" id="32391"/>
    <lineage>
        <taxon>Eukaryota</taxon>
        <taxon>Metazoa</taxon>
        <taxon>Ecdysozoa</taxon>
        <taxon>Arthropoda</taxon>
        <taxon>Hexapoda</taxon>
        <taxon>Insecta</taxon>
        <taxon>Pterygota</taxon>
        <taxon>Neoptera</taxon>
        <taxon>Endopterygota</taxon>
        <taxon>Hymenoptera</taxon>
        <taxon>Apocrita</taxon>
        <taxon>Ichneumonoidea</taxon>
        <taxon>Braconidae</taxon>
        <taxon>Microgastrinae</taxon>
        <taxon>Cotesia</taxon>
    </lineage>
</organism>
<dbReference type="InterPro" id="IPR008929">
    <property type="entry name" value="Chondroitin_lyas"/>
</dbReference>
<dbReference type="AlphaFoldDB" id="A0AAV7IQC0"/>